<dbReference type="EMBL" id="LVVT01000014">
    <property type="protein sequence ID" value="TQS82982.1"/>
    <property type="molecule type" value="Genomic_DNA"/>
</dbReference>
<proteinExistence type="predicted"/>
<dbReference type="SUPFAM" id="SSF53146">
    <property type="entry name" value="Nitrogenase accessory factor-like"/>
    <property type="match status" value="1"/>
</dbReference>
<accession>A0A8J8TEG3</accession>
<sequence>MLVIGTDMKLCVSAEDPELESLVAEEFGHADYFIIYDSETREWNAYPNEATISAEGSGIMAAEQVVKLGPEVVLTGFVGPHGKKILEDAGIKLVFDEDGTVRSSIDRWLKKQ</sequence>
<evidence type="ECO:0000259" key="1">
    <source>
        <dbReference type="Pfam" id="PF02579"/>
    </source>
</evidence>
<organism evidence="2 3">
    <name type="scientific">Candidatus Methanomassiliicoccus intestinalis</name>
    <dbReference type="NCBI Taxonomy" id="1406512"/>
    <lineage>
        <taxon>Archaea</taxon>
        <taxon>Methanobacteriati</taxon>
        <taxon>Thermoplasmatota</taxon>
        <taxon>Thermoplasmata</taxon>
        <taxon>Methanomassiliicoccales</taxon>
        <taxon>Methanomassiliicoccaceae</taxon>
        <taxon>Methanomassiliicoccus</taxon>
    </lineage>
</organism>
<reference evidence="2" key="1">
    <citation type="submission" date="2016-03" db="EMBL/GenBank/DDBJ databases">
        <authorList>
            <person name="Borrel G."/>
            <person name="Mccann A."/>
            <person name="O'Toole P.W."/>
        </authorList>
    </citation>
    <scope>NUCLEOTIDE SEQUENCE</scope>
    <source>
        <strain evidence="2">183</strain>
    </source>
</reference>
<evidence type="ECO:0000313" key="3">
    <source>
        <dbReference type="Proteomes" id="UP000752814"/>
    </source>
</evidence>
<dbReference type="InterPro" id="IPR003731">
    <property type="entry name" value="Di-Nase_FeMo-co_biosynth"/>
</dbReference>
<comment type="caution">
    <text evidence="2">The sequence shown here is derived from an EMBL/GenBank/DDBJ whole genome shotgun (WGS) entry which is preliminary data.</text>
</comment>
<dbReference type="InterPro" id="IPR033913">
    <property type="entry name" value="MTH1175_dom"/>
</dbReference>
<dbReference type="AlphaFoldDB" id="A0A8J8TEG3"/>
<dbReference type="Proteomes" id="UP000752814">
    <property type="component" value="Unassembled WGS sequence"/>
</dbReference>
<name>A0A8J8TEG3_9ARCH</name>
<feature type="domain" description="Dinitrogenase iron-molybdenum cofactor biosynthesis" evidence="1">
    <location>
        <begin position="20"/>
        <end position="109"/>
    </location>
</feature>
<dbReference type="InterPro" id="IPR036105">
    <property type="entry name" value="DiNase_FeMo-co_biosyn_sf"/>
</dbReference>
<dbReference type="Pfam" id="PF02579">
    <property type="entry name" value="Nitro_FeMo-Co"/>
    <property type="match status" value="1"/>
</dbReference>
<dbReference type="CDD" id="cd00851">
    <property type="entry name" value="MTH1175"/>
    <property type="match status" value="1"/>
</dbReference>
<dbReference type="PANTHER" id="PTHR42983">
    <property type="entry name" value="DINITROGENASE IRON-MOLYBDENUM COFACTOR PROTEIN-RELATED"/>
    <property type="match status" value="1"/>
</dbReference>
<evidence type="ECO:0000313" key="2">
    <source>
        <dbReference type="EMBL" id="TQS82982.1"/>
    </source>
</evidence>
<gene>
    <name evidence="2" type="ORF">A3207_03315</name>
</gene>
<dbReference type="PANTHER" id="PTHR42983:SF1">
    <property type="entry name" value="IRON-MOLYBDENUM PROTEIN"/>
    <property type="match status" value="1"/>
</dbReference>
<protein>
    <recommendedName>
        <fullName evidence="1">Dinitrogenase iron-molybdenum cofactor biosynthesis domain-containing protein</fullName>
    </recommendedName>
</protein>
<dbReference type="Gene3D" id="3.30.420.130">
    <property type="entry name" value="Dinitrogenase iron-molybdenum cofactor biosynthesis domain"/>
    <property type="match status" value="1"/>
</dbReference>